<feature type="modified residue" description="4-aspartylphosphate" evidence="6">
    <location>
        <position position="60"/>
    </location>
</feature>
<feature type="domain" description="Response regulatory" evidence="8">
    <location>
        <begin position="11"/>
        <end position="127"/>
    </location>
</feature>
<dbReference type="Proteomes" id="UP001055167">
    <property type="component" value="Unassembled WGS sequence"/>
</dbReference>
<evidence type="ECO:0000259" key="8">
    <source>
        <dbReference type="PROSITE" id="PS50110"/>
    </source>
</evidence>
<dbReference type="RefSeq" id="WP_128560709.1">
    <property type="nucleotide sequence ID" value="NZ_BPQH01000012.1"/>
</dbReference>
<dbReference type="SUPFAM" id="SSF52172">
    <property type="entry name" value="CheY-like"/>
    <property type="match status" value="1"/>
</dbReference>
<dbReference type="InterPro" id="IPR016032">
    <property type="entry name" value="Sig_transdc_resp-reg_C-effctor"/>
</dbReference>
<evidence type="ECO:0000313" key="9">
    <source>
        <dbReference type="EMBL" id="GJD51250.1"/>
    </source>
</evidence>
<reference evidence="9" key="2">
    <citation type="submission" date="2021-08" db="EMBL/GenBank/DDBJ databases">
        <authorList>
            <person name="Tani A."/>
            <person name="Ola A."/>
            <person name="Ogura Y."/>
            <person name="Katsura K."/>
            <person name="Hayashi T."/>
        </authorList>
    </citation>
    <scope>NUCLEOTIDE SEQUENCE</scope>
    <source>
        <strain evidence="9">KCTC 52305</strain>
    </source>
</reference>
<dbReference type="SUPFAM" id="SSF46894">
    <property type="entry name" value="C-terminal effector domain of the bipartite response regulators"/>
    <property type="match status" value="1"/>
</dbReference>
<dbReference type="PROSITE" id="PS50043">
    <property type="entry name" value="HTH_LUXR_2"/>
    <property type="match status" value="1"/>
</dbReference>
<dbReference type="Pfam" id="PF00196">
    <property type="entry name" value="GerE"/>
    <property type="match status" value="1"/>
</dbReference>
<sequence>MPESNAGRCDVVLVVDDSPETLSVLTAAIESTGATVLVAVAGEAALTLVQEVTPDIVLLDAMMPGLDGFETCRRLKALPGLADVPVIFMTGLTETAHIVQGLEAGGVDYVTKPIAPGEILARIRVHLANARAAQGARLALDSAGRYMFAVDPTGAVRWCTPQAAKLLRDLDPDEAGEPALPPQARAWLRAAGAPLTLAAPDGRGIQLSWIGRVGREEILLRLSRIAGDEIAHLRGRFGLTQREAEVLIWVSRGKASRDIGEILSLSPRTVTKHLEQVYAKLGVENRTSASALVMRALQDRGG</sequence>
<dbReference type="SMART" id="SM00448">
    <property type="entry name" value="REC"/>
    <property type="match status" value="1"/>
</dbReference>
<evidence type="ECO:0000256" key="3">
    <source>
        <dbReference type="ARBA" id="ARBA00023015"/>
    </source>
</evidence>
<evidence type="ECO:0000313" key="10">
    <source>
        <dbReference type="Proteomes" id="UP001055167"/>
    </source>
</evidence>
<dbReference type="CDD" id="cd19920">
    <property type="entry name" value="REC_PA4781-like"/>
    <property type="match status" value="1"/>
</dbReference>
<evidence type="ECO:0000256" key="1">
    <source>
        <dbReference type="ARBA" id="ARBA00022553"/>
    </source>
</evidence>
<dbReference type="Gene3D" id="1.10.10.10">
    <property type="entry name" value="Winged helix-like DNA-binding domain superfamily/Winged helix DNA-binding domain"/>
    <property type="match status" value="1"/>
</dbReference>
<keyword evidence="3" id="KW-0805">Transcription regulation</keyword>
<name>A0ABQ4R2S1_9HYPH</name>
<evidence type="ECO:0000256" key="5">
    <source>
        <dbReference type="ARBA" id="ARBA00023163"/>
    </source>
</evidence>
<evidence type="ECO:0000256" key="6">
    <source>
        <dbReference type="PROSITE-ProRule" id="PRU00169"/>
    </source>
</evidence>
<reference evidence="9" key="1">
    <citation type="journal article" date="2021" name="Front. Microbiol.">
        <title>Comprehensive Comparative Genomics and Phenotyping of Methylobacterium Species.</title>
        <authorList>
            <person name="Alessa O."/>
            <person name="Ogura Y."/>
            <person name="Fujitani Y."/>
            <person name="Takami H."/>
            <person name="Hayashi T."/>
            <person name="Sahin N."/>
            <person name="Tani A."/>
        </authorList>
    </citation>
    <scope>NUCLEOTIDE SEQUENCE</scope>
    <source>
        <strain evidence="9">KCTC 52305</strain>
    </source>
</reference>
<keyword evidence="4" id="KW-0238">DNA-binding</keyword>
<dbReference type="Pfam" id="PF00072">
    <property type="entry name" value="Response_reg"/>
    <property type="match status" value="1"/>
</dbReference>
<dbReference type="CDD" id="cd06170">
    <property type="entry name" value="LuxR_C_like"/>
    <property type="match status" value="1"/>
</dbReference>
<dbReference type="PROSITE" id="PS50110">
    <property type="entry name" value="RESPONSE_REGULATORY"/>
    <property type="match status" value="1"/>
</dbReference>
<dbReference type="EMBL" id="BPQH01000012">
    <property type="protein sequence ID" value="GJD51250.1"/>
    <property type="molecule type" value="Genomic_DNA"/>
</dbReference>
<comment type="caution">
    <text evidence="9">The sequence shown here is derived from an EMBL/GenBank/DDBJ whole genome shotgun (WGS) entry which is preliminary data.</text>
</comment>
<dbReference type="InterPro" id="IPR001789">
    <property type="entry name" value="Sig_transdc_resp-reg_receiver"/>
</dbReference>
<evidence type="ECO:0000259" key="7">
    <source>
        <dbReference type="PROSITE" id="PS50043"/>
    </source>
</evidence>
<organism evidence="9 10">
    <name type="scientific">Methylobacterium crusticola</name>
    <dbReference type="NCBI Taxonomy" id="1697972"/>
    <lineage>
        <taxon>Bacteria</taxon>
        <taxon>Pseudomonadati</taxon>
        <taxon>Pseudomonadota</taxon>
        <taxon>Alphaproteobacteria</taxon>
        <taxon>Hyphomicrobiales</taxon>
        <taxon>Methylobacteriaceae</taxon>
        <taxon>Methylobacterium</taxon>
    </lineage>
</organism>
<dbReference type="InterPro" id="IPR039420">
    <property type="entry name" value="WalR-like"/>
</dbReference>
<feature type="domain" description="HTH luxR-type" evidence="7">
    <location>
        <begin position="232"/>
        <end position="297"/>
    </location>
</feature>
<dbReference type="InterPro" id="IPR011006">
    <property type="entry name" value="CheY-like_superfamily"/>
</dbReference>
<dbReference type="SMART" id="SM00421">
    <property type="entry name" value="HTH_LUXR"/>
    <property type="match status" value="1"/>
</dbReference>
<keyword evidence="5" id="KW-0804">Transcription</keyword>
<dbReference type="PRINTS" id="PR00038">
    <property type="entry name" value="HTHLUXR"/>
</dbReference>
<dbReference type="InterPro" id="IPR036388">
    <property type="entry name" value="WH-like_DNA-bd_sf"/>
</dbReference>
<protein>
    <submittedName>
        <fullName evidence="9">Protein-glutamate methylesterase/protein-glutamine glutaminase</fullName>
    </submittedName>
</protein>
<gene>
    <name evidence="9" type="primary">cheB_6</name>
    <name evidence="9" type="ORF">OPKNFCMD_4003</name>
</gene>
<keyword evidence="10" id="KW-1185">Reference proteome</keyword>
<evidence type="ECO:0000256" key="4">
    <source>
        <dbReference type="ARBA" id="ARBA00023125"/>
    </source>
</evidence>
<dbReference type="PANTHER" id="PTHR48111:SF1">
    <property type="entry name" value="TWO-COMPONENT RESPONSE REGULATOR ORR33"/>
    <property type="match status" value="1"/>
</dbReference>
<dbReference type="PANTHER" id="PTHR48111">
    <property type="entry name" value="REGULATOR OF RPOS"/>
    <property type="match status" value="1"/>
</dbReference>
<keyword evidence="1 6" id="KW-0597">Phosphoprotein</keyword>
<proteinExistence type="predicted"/>
<dbReference type="Gene3D" id="3.40.50.2300">
    <property type="match status" value="1"/>
</dbReference>
<accession>A0ABQ4R2S1</accession>
<dbReference type="InterPro" id="IPR000792">
    <property type="entry name" value="Tscrpt_reg_LuxR_C"/>
</dbReference>
<keyword evidence="2" id="KW-0902">Two-component regulatory system</keyword>
<evidence type="ECO:0000256" key="2">
    <source>
        <dbReference type="ARBA" id="ARBA00023012"/>
    </source>
</evidence>